<dbReference type="InterPro" id="IPR025332">
    <property type="entry name" value="DUF4238"/>
</dbReference>
<dbReference type="Proteomes" id="UP000078463">
    <property type="component" value="Chromosome"/>
</dbReference>
<dbReference type="EMBL" id="CP015922">
    <property type="protein sequence ID" value="ANI99994.1"/>
    <property type="molecule type" value="Genomic_DNA"/>
</dbReference>
<dbReference type="Pfam" id="PF14022">
    <property type="entry name" value="DUF4238"/>
    <property type="match status" value="1"/>
</dbReference>
<evidence type="ECO:0008006" key="3">
    <source>
        <dbReference type="Google" id="ProtNLM"/>
    </source>
</evidence>
<evidence type="ECO:0000313" key="2">
    <source>
        <dbReference type="Proteomes" id="UP000078463"/>
    </source>
</evidence>
<keyword evidence="2" id="KW-1185">Reference proteome</keyword>
<protein>
    <recommendedName>
        <fullName evidence="3">DUF4238 domain-containing protein</fullName>
    </recommendedName>
</protein>
<proteinExistence type="predicted"/>
<accession>A0A191UG53</accession>
<dbReference type="OrthoDB" id="580988at2"/>
<dbReference type="AlphaFoldDB" id="A0A191UG53"/>
<dbReference type="KEGG" id="pwu:A8O14_07875"/>
<organism evidence="1 2">
    <name type="scientific">Polynucleobacter wuianus</name>
    <dbReference type="NCBI Taxonomy" id="1743168"/>
    <lineage>
        <taxon>Bacteria</taxon>
        <taxon>Pseudomonadati</taxon>
        <taxon>Pseudomonadota</taxon>
        <taxon>Betaproteobacteria</taxon>
        <taxon>Burkholderiales</taxon>
        <taxon>Burkholderiaceae</taxon>
        <taxon>Polynucleobacter</taxon>
    </lineage>
</organism>
<dbReference type="RefSeq" id="WP_068949002.1">
    <property type="nucleotide sequence ID" value="NZ_CP015922.1"/>
</dbReference>
<reference evidence="2" key="1">
    <citation type="submission" date="2016-05" db="EMBL/GenBank/DDBJ databases">
        <title>Polynucleobacter sp. QLW-P1FAT50C-4 genome.</title>
        <authorList>
            <person name="Hahn M.W."/>
        </authorList>
    </citation>
    <scope>NUCLEOTIDE SEQUENCE [LARGE SCALE GENOMIC DNA]</scope>
    <source>
        <strain evidence="2">QLW-P1FAT50C-4</strain>
    </source>
</reference>
<dbReference type="STRING" id="1743168.A8O14_07875"/>
<sequence>MEDSEKNIPITPKLSGPKRQHFIPRFYLEGFCQNGLLSLYDRVENAYRDQTPLNTTAIGHYYTFTDQEGRRRFDLEYLMSDYEGKAAPILKKLSQREEISDEERSDMSIFIAMLGFRIPDQIDSLKSANGEMIKKVSRMMFGNLDQAKKIIRENPENIKLTEEEIENQAVIMANFIEDGNYTVETDHQWIMGMSINMFLQVAPIFSQRDWVILHSTSDKKSFVTSDSPLTLTTIQPRQNDFWGIGYANSDALVIFPLSKSCVLVMHGSDGNLSHSSISNKEIREVNCLTADRCQRFLMGQDEALIRSLVSHTGIDNKKWGPKIKVS</sequence>
<gene>
    <name evidence="1" type="ORF">A8O14_07875</name>
</gene>
<evidence type="ECO:0000313" key="1">
    <source>
        <dbReference type="EMBL" id="ANI99994.1"/>
    </source>
</evidence>
<name>A0A191UG53_9BURK</name>